<keyword evidence="9" id="KW-0121">Carboxypeptidase</keyword>
<evidence type="ECO:0000256" key="1">
    <source>
        <dbReference type="ARBA" id="ARBA00002624"/>
    </source>
</evidence>
<accession>A0AAU0UQI3</accession>
<organism evidence="30 31">
    <name type="scientific">Metallumcola ferriviriculae</name>
    <dbReference type="NCBI Taxonomy" id="3039180"/>
    <lineage>
        <taxon>Bacteria</taxon>
        <taxon>Bacillati</taxon>
        <taxon>Bacillota</taxon>
        <taxon>Clostridia</taxon>
        <taxon>Neomoorellales</taxon>
        <taxon>Desulfitibacteraceae</taxon>
        <taxon>Metallumcola</taxon>
    </lineage>
</organism>
<reference evidence="30 31" key="1">
    <citation type="submission" date="2023-04" db="EMBL/GenBank/DDBJ databases">
        <authorList>
            <person name="Hsu D."/>
        </authorList>
    </citation>
    <scope>NUCLEOTIDE SEQUENCE [LARGE SCALE GENOMIC DNA]</scope>
    <source>
        <strain evidence="30 31">MK1</strain>
    </source>
</reference>
<keyword evidence="15" id="KW-0133">Cell shape</keyword>
<evidence type="ECO:0000256" key="6">
    <source>
        <dbReference type="ARBA" id="ARBA00012448"/>
    </source>
</evidence>
<keyword evidence="14" id="KW-0378">Hydrolase</keyword>
<dbReference type="Pfam" id="PF00912">
    <property type="entry name" value="Transgly"/>
    <property type="match status" value="1"/>
</dbReference>
<dbReference type="GO" id="GO:0005886">
    <property type="term" value="C:plasma membrane"/>
    <property type="evidence" value="ECO:0007669"/>
    <property type="project" value="UniProtKB-SubCell"/>
</dbReference>
<evidence type="ECO:0000256" key="10">
    <source>
        <dbReference type="ARBA" id="ARBA00022670"/>
    </source>
</evidence>
<dbReference type="EMBL" id="CP121694">
    <property type="protein sequence ID" value="WRO22486.1"/>
    <property type="molecule type" value="Genomic_DNA"/>
</dbReference>
<gene>
    <name evidence="30" type="ORF">MFMK1_002317</name>
</gene>
<evidence type="ECO:0000256" key="14">
    <source>
        <dbReference type="ARBA" id="ARBA00022801"/>
    </source>
</evidence>
<evidence type="ECO:0000256" key="16">
    <source>
        <dbReference type="ARBA" id="ARBA00022968"/>
    </source>
</evidence>
<dbReference type="GO" id="GO:0008955">
    <property type="term" value="F:peptidoglycan glycosyltransferase activity"/>
    <property type="evidence" value="ECO:0007669"/>
    <property type="project" value="UniProtKB-EC"/>
</dbReference>
<keyword evidence="12" id="KW-0808">Transferase</keyword>
<keyword evidence="21" id="KW-0511">Multifunctional enzyme</keyword>
<dbReference type="PROSITE" id="PS51257">
    <property type="entry name" value="PROKAR_LIPOPROTEIN"/>
    <property type="match status" value="1"/>
</dbReference>
<keyword evidence="8" id="KW-1003">Cell membrane</keyword>
<evidence type="ECO:0000256" key="8">
    <source>
        <dbReference type="ARBA" id="ARBA00022475"/>
    </source>
</evidence>
<evidence type="ECO:0000313" key="30">
    <source>
        <dbReference type="EMBL" id="WRO22486.1"/>
    </source>
</evidence>
<keyword evidence="11" id="KW-0328">Glycosyltransferase</keyword>
<dbReference type="InterPro" id="IPR036950">
    <property type="entry name" value="PBP_transglycosylase"/>
</dbReference>
<dbReference type="GO" id="GO:0071555">
    <property type="term" value="P:cell wall organization"/>
    <property type="evidence" value="ECO:0007669"/>
    <property type="project" value="UniProtKB-KW"/>
</dbReference>
<feature type="region of interest" description="Disordered" evidence="27">
    <location>
        <begin position="628"/>
        <end position="664"/>
    </location>
</feature>
<comment type="similarity">
    <text evidence="4">In the C-terminal section; belongs to the transpeptidase family.</text>
</comment>
<keyword evidence="17" id="KW-0573">Peptidoglycan synthesis</keyword>
<feature type="domain" description="Glycosyl transferase family 51" evidence="29">
    <location>
        <begin position="48"/>
        <end position="222"/>
    </location>
</feature>
<evidence type="ECO:0000256" key="7">
    <source>
        <dbReference type="ARBA" id="ARBA00018638"/>
    </source>
</evidence>
<protein>
    <recommendedName>
        <fullName evidence="7">Penicillin-binding protein 1A</fullName>
        <ecNumber evidence="24">2.4.99.28</ecNumber>
        <ecNumber evidence="6">3.4.16.4</ecNumber>
    </recommendedName>
</protein>
<dbReference type="GO" id="GO:0046677">
    <property type="term" value="P:response to antibiotic"/>
    <property type="evidence" value="ECO:0007669"/>
    <property type="project" value="UniProtKB-KW"/>
</dbReference>
<dbReference type="InterPro" id="IPR050396">
    <property type="entry name" value="Glycosyltr_51/Transpeptidase"/>
</dbReference>
<evidence type="ECO:0000256" key="11">
    <source>
        <dbReference type="ARBA" id="ARBA00022676"/>
    </source>
</evidence>
<evidence type="ECO:0000256" key="15">
    <source>
        <dbReference type="ARBA" id="ARBA00022960"/>
    </source>
</evidence>
<keyword evidence="10" id="KW-0645">Protease</keyword>
<dbReference type="FunFam" id="1.10.3810.10:FF:000001">
    <property type="entry name" value="Penicillin-binding protein 1A"/>
    <property type="match status" value="1"/>
</dbReference>
<dbReference type="SUPFAM" id="SSF53955">
    <property type="entry name" value="Lysozyme-like"/>
    <property type="match status" value="1"/>
</dbReference>
<comment type="function">
    <text evidence="1">Cell wall formation. Synthesis of cross-linked peptidoglycan from the lipid intermediates. The enzyme has a penicillin-insensitive transglycosylase N-terminal domain (formation of linear glycan strands) and a penicillin-sensitive transpeptidase C-terminal domain (cross-linking of the peptide subunits).</text>
</comment>
<keyword evidence="13" id="KW-0812">Transmembrane</keyword>
<dbReference type="AlphaFoldDB" id="A0AAU0UQI3"/>
<evidence type="ECO:0000256" key="5">
    <source>
        <dbReference type="ARBA" id="ARBA00007739"/>
    </source>
</evidence>
<dbReference type="GO" id="GO:0008360">
    <property type="term" value="P:regulation of cell shape"/>
    <property type="evidence" value="ECO:0007669"/>
    <property type="project" value="UniProtKB-KW"/>
</dbReference>
<dbReference type="GO" id="GO:0009252">
    <property type="term" value="P:peptidoglycan biosynthetic process"/>
    <property type="evidence" value="ECO:0007669"/>
    <property type="project" value="UniProtKB-KW"/>
</dbReference>
<evidence type="ECO:0000256" key="24">
    <source>
        <dbReference type="ARBA" id="ARBA00044770"/>
    </source>
</evidence>
<comment type="catalytic activity">
    <reaction evidence="25">
        <text>[GlcNAc-(1-&gt;4)-Mur2Ac(oyl-L-Ala-gamma-D-Glu-L-Lys-D-Ala-D-Ala)](n)-di-trans,octa-cis-undecaprenyl diphosphate + beta-D-GlcNAc-(1-&gt;4)-Mur2Ac(oyl-L-Ala-gamma-D-Glu-L-Lys-D-Ala-D-Ala)-di-trans,octa-cis-undecaprenyl diphosphate = [GlcNAc-(1-&gt;4)-Mur2Ac(oyl-L-Ala-gamma-D-Glu-L-Lys-D-Ala-D-Ala)](n+1)-di-trans,octa-cis-undecaprenyl diphosphate + di-trans,octa-cis-undecaprenyl diphosphate + H(+)</text>
        <dbReference type="Rhea" id="RHEA:23708"/>
        <dbReference type="Rhea" id="RHEA-COMP:9602"/>
        <dbReference type="Rhea" id="RHEA-COMP:9603"/>
        <dbReference type="ChEBI" id="CHEBI:15378"/>
        <dbReference type="ChEBI" id="CHEBI:58405"/>
        <dbReference type="ChEBI" id="CHEBI:60033"/>
        <dbReference type="ChEBI" id="CHEBI:78435"/>
        <dbReference type="EC" id="2.4.99.28"/>
    </reaction>
</comment>
<evidence type="ECO:0000259" key="29">
    <source>
        <dbReference type="Pfam" id="PF00912"/>
    </source>
</evidence>
<evidence type="ECO:0000256" key="26">
    <source>
        <dbReference type="ARBA" id="ARBA00060592"/>
    </source>
</evidence>
<evidence type="ECO:0000256" key="4">
    <source>
        <dbReference type="ARBA" id="ARBA00007090"/>
    </source>
</evidence>
<dbReference type="Pfam" id="PF00905">
    <property type="entry name" value="Transpeptidase"/>
    <property type="match status" value="1"/>
</dbReference>
<dbReference type="GO" id="GO:0030288">
    <property type="term" value="C:outer membrane-bounded periplasmic space"/>
    <property type="evidence" value="ECO:0007669"/>
    <property type="project" value="TreeGrafter"/>
</dbReference>
<proteinExistence type="inferred from homology"/>
<dbReference type="SUPFAM" id="SSF56601">
    <property type="entry name" value="beta-lactamase/transpeptidase-like"/>
    <property type="match status" value="1"/>
</dbReference>
<feature type="compositionally biased region" description="Basic and acidic residues" evidence="27">
    <location>
        <begin position="628"/>
        <end position="640"/>
    </location>
</feature>
<evidence type="ECO:0000256" key="17">
    <source>
        <dbReference type="ARBA" id="ARBA00022984"/>
    </source>
</evidence>
<evidence type="ECO:0000256" key="13">
    <source>
        <dbReference type="ARBA" id="ARBA00022692"/>
    </source>
</evidence>
<evidence type="ECO:0000256" key="3">
    <source>
        <dbReference type="ARBA" id="ARBA00004752"/>
    </source>
</evidence>
<comment type="pathway">
    <text evidence="3">Cell wall biogenesis; peptidoglycan biosynthesis.</text>
</comment>
<keyword evidence="19" id="KW-0472">Membrane</keyword>
<dbReference type="Proteomes" id="UP001329915">
    <property type="component" value="Chromosome"/>
</dbReference>
<dbReference type="InterPro" id="IPR023346">
    <property type="entry name" value="Lysozyme-like_dom_sf"/>
</dbReference>
<dbReference type="EC" id="3.4.16.4" evidence="6"/>
<evidence type="ECO:0000256" key="21">
    <source>
        <dbReference type="ARBA" id="ARBA00023268"/>
    </source>
</evidence>
<evidence type="ECO:0000256" key="23">
    <source>
        <dbReference type="ARBA" id="ARBA00034000"/>
    </source>
</evidence>
<comment type="pathway">
    <text evidence="26">Glycan biosynthesis.</text>
</comment>
<dbReference type="Gene3D" id="1.10.3810.10">
    <property type="entry name" value="Biosynthetic peptidoglycan transglycosylase-like"/>
    <property type="match status" value="1"/>
</dbReference>
<dbReference type="NCBIfam" id="TIGR02074">
    <property type="entry name" value="PBP_1a_fam"/>
    <property type="match status" value="1"/>
</dbReference>
<comment type="catalytic activity">
    <reaction evidence="23">
        <text>Preferential cleavage: (Ac)2-L-Lys-D-Ala-|-D-Ala. Also transpeptidation of peptidyl-alanyl moieties that are N-acyl substituents of D-alanine.</text>
        <dbReference type="EC" id="3.4.16.4"/>
    </reaction>
</comment>
<dbReference type="GO" id="GO:0009002">
    <property type="term" value="F:serine-type D-Ala-D-Ala carboxypeptidase activity"/>
    <property type="evidence" value="ECO:0007669"/>
    <property type="project" value="UniProtKB-EC"/>
</dbReference>
<keyword evidence="18" id="KW-1133">Transmembrane helix</keyword>
<feature type="domain" description="Penicillin-binding protein transpeptidase" evidence="28">
    <location>
        <begin position="311"/>
        <end position="581"/>
    </location>
</feature>
<evidence type="ECO:0000256" key="2">
    <source>
        <dbReference type="ARBA" id="ARBA00004401"/>
    </source>
</evidence>
<sequence length="676" mass="75719">MRQLGYKHIINLSLLFLLTALTIVGCGLARPLPKPEIPETTVILDSAGNVIDTLFEENRIVISDDKIPALMRQALVAVEDERFYQHHGFDLNGIARAIYRNVRAWDVVEGGSTLTQQLAKNLYLTHERTFTRKVKEALLTVELERTYTKTEILNMYLNLVYFGRGAYGIEVASRRYFGKNAEDLTLEEAATLAALPRAPSYYDPFKRPEKVKTRRNFVLNKMVELNFISAEQADATKEKPLKLASLEVEDKAPYFVQEVIGQLSQKLPEESIYRGGLKVYTTLDLRMQESAQQAVKEVLAEQDPQLQAALAAIDPATGYVKALVGGRNFEESQFNRATQARRQPGSSMKPFLYAAAIDRGYTQATTIRCEPVEYPLPSGEVYKPEDYGDEPYHYREFTLLEALQHSDNVVAVRLNYLMGPEALVQEAKNMGITTPLQPYLSLALGSIGLTPLELARGYATLAAGGIKTDPIFIKKVVGEEDDVILEHKPKRAVALSKSTAYLVTNMMESVLEPGGTASNLRQYLTRPAAGKTGTTDKYRDAWFAGFTPQLSTAVYVGFDDQSRSIWLPGGRVAGPIWAKFMAKAMENQPVKAFSVPNNIVKIDICLDSGLRATQYCPRVKTMSFIKGTEPKQFDNTHDPSRNWNNSSSDKEQKRNPGQGKKQNGLLDWLQRLRNMY</sequence>
<keyword evidence="22" id="KW-0961">Cell wall biogenesis/degradation</keyword>
<comment type="similarity">
    <text evidence="5">In the N-terminal section; belongs to the glycosyltransferase 51 family.</text>
</comment>
<evidence type="ECO:0000256" key="20">
    <source>
        <dbReference type="ARBA" id="ARBA00023251"/>
    </source>
</evidence>
<dbReference type="GO" id="GO:0008658">
    <property type="term" value="F:penicillin binding"/>
    <property type="evidence" value="ECO:0007669"/>
    <property type="project" value="InterPro"/>
</dbReference>
<evidence type="ECO:0000256" key="27">
    <source>
        <dbReference type="SAM" id="MobiDB-lite"/>
    </source>
</evidence>
<keyword evidence="16" id="KW-0735">Signal-anchor</keyword>
<comment type="subcellular location">
    <subcellularLocation>
        <location evidence="2">Cell membrane</location>
        <topology evidence="2">Single-pass type II membrane protein</topology>
    </subcellularLocation>
</comment>
<name>A0AAU0UQI3_9FIRM</name>
<dbReference type="InterPro" id="IPR001460">
    <property type="entry name" value="PCN-bd_Tpept"/>
</dbReference>
<evidence type="ECO:0000256" key="19">
    <source>
        <dbReference type="ARBA" id="ARBA00023136"/>
    </source>
</evidence>
<evidence type="ECO:0000256" key="25">
    <source>
        <dbReference type="ARBA" id="ARBA00049902"/>
    </source>
</evidence>
<dbReference type="InterPro" id="IPR001264">
    <property type="entry name" value="Glyco_trans_51"/>
</dbReference>
<keyword evidence="20" id="KW-0046">Antibiotic resistance</keyword>
<dbReference type="PANTHER" id="PTHR32282:SF11">
    <property type="entry name" value="PENICILLIN-BINDING PROTEIN 1B"/>
    <property type="match status" value="1"/>
</dbReference>
<dbReference type="RefSeq" id="WP_366921897.1">
    <property type="nucleotide sequence ID" value="NZ_CP121694.1"/>
</dbReference>
<keyword evidence="31" id="KW-1185">Reference proteome</keyword>
<evidence type="ECO:0000256" key="12">
    <source>
        <dbReference type="ARBA" id="ARBA00022679"/>
    </source>
</evidence>
<dbReference type="KEGG" id="dbc:MFMK1_002317"/>
<dbReference type="PANTHER" id="PTHR32282">
    <property type="entry name" value="BINDING PROTEIN TRANSPEPTIDASE, PUTATIVE-RELATED"/>
    <property type="match status" value="1"/>
</dbReference>
<evidence type="ECO:0000256" key="18">
    <source>
        <dbReference type="ARBA" id="ARBA00022989"/>
    </source>
</evidence>
<dbReference type="GO" id="GO:0006508">
    <property type="term" value="P:proteolysis"/>
    <property type="evidence" value="ECO:0007669"/>
    <property type="project" value="UniProtKB-KW"/>
</dbReference>
<evidence type="ECO:0000259" key="28">
    <source>
        <dbReference type="Pfam" id="PF00905"/>
    </source>
</evidence>
<evidence type="ECO:0000256" key="9">
    <source>
        <dbReference type="ARBA" id="ARBA00022645"/>
    </source>
</evidence>
<dbReference type="EC" id="2.4.99.28" evidence="24"/>
<evidence type="ECO:0000313" key="31">
    <source>
        <dbReference type="Proteomes" id="UP001329915"/>
    </source>
</evidence>
<dbReference type="InterPro" id="IPR012338">
    <property type="entry name" value="Beta-lactam/transpept-like"/>
</dbReference>
<dbReference type="Gene3D" id="3.40.710.10">
    <property type="entry name" value="DD-peptidase/beta-lactamase superfamily"/>
    <property type="match status" value="1"/>
</dbReference>
<evidence type="ECO:0000256" key="22">
    <source>
        <dbReference type="ARBA" id="ARBA00023316"/>
    </source>
</evidence>